<evidence type="ECO:0000256" key="1">
    <source>
        <dbReference type="ARBA" id="ARBA00023002"/>
    </source>
</evidence>
<accession>A0ABN6XFU4</accession>
<dbReference type="Proteomes" id="UP001321475">
    <property type="component" value="Chromosome"/>
</dbReference>
<keyword evidence="1" id="KW-0560">Oxidoreductase</keyword>
<dbReference type="RefSeq" id="WP_350227587.1">
    <property type="nucleotide sequence ID" value="NZ_AP027729.1"/>
</dbReference>
<organism evidence="2 3">
    <name type="scientific">Paraoerskovia sediminicola</name>
    <dbReference type="NCBI Taxonomy" id="1138587"/>
    <lineage>
        <taxon>Bacteria</taxon>
        <taxon>Bacillati</taxon>
        <taxon>Actinomycetota</taxon>
        <taxon>Actinomycetes</taxon>
        <taxon>Micrococcales</taxon>
        <taxon>Cellulomonadaceae</taxon>
        <taxon>Paraoerskovia</taxon>
    </lineage>
</organism>
<dbReference type="Pfam" id="PF13738">
    <property type="entry name" value="Pyr_redox_3"/>
    <property type="match status" value="1"/>
</dbReference>
<dbReference type="Gene3D" id="3.50.50.60">
    <property type="entry name" value="FAD/NAD(P)-binding domain"/>
    <property type="match status" value="1"/>
</dbReference>
<protein>
    <recommendedName>
        <fullName evidence="4">Flavoprotein involved in K+ transport</fullName>
    </recommendedName>
</protein>
<dbReference type="SUPFAM" id="SSF51905">
    <property type="entry name" value="FAD/NAD(P)-binding domain"/>
    <property type="match status" value="1"/>
</dbReference>
<gene>
    <name evidence="2" type="ORF">GCM10025865_30230</name>
</gene>
<evidence type="ECO:0000313" key="3">
    <source>
        <dbReference type="Proteomes" id="UP001321475"/>
    </source>
</evidence>
<dbReference type="PANTHER" id="PTHR43539:SF78">
    <property type="entry name" value="FLAVIN-CONTAINING MONOOXYGENASE"/>
    <property type="match status" value="1"/>
</dbReference>
<reference evidence="3" key="1">
    <citation type="journal article" date="2019" name="Int. J. Syst. Evol. Microbiol.">
        <title>The Global Catalogue of Microorganisms (GCM) 10K type strain sequencing project: providing services to taxonomists for standard genome sequencing and annotation.</title>
        <authorList>
            <consortium name="The Broad Institute Genomics Platform"/>
            <consortium name="The Broad Institute Genome Sequencing Center for Infectious Disease"/>
            <person name="Wu L."/>
            <person name="Ma J."/>
        </authorList>
    </citation>
    <scope>NUCLEOTIDE SEQUENCE [LARGE SCALE GENOMIC DNA]</scope>
    <source>
        <strain evidence="3">NBRC 108565</strain>
    </source>
</reference>
<dbReference type="PRINTS" id="PR00368">
    <property type="entry name" value="FADPNR"/>
</dbReference>
<proteinExistence type="predicted"/>
<sequence>MRSGVSVDSLGSVDGCFSVGTSAGTLTAESVVIATGANTTPSRPDFAAELDAEIHQLHAGEYRSPSSVAPGPVLVVGAGASGVEIALELAASHPTYLAGRPTPHIPAAVFTLAGGAYWAFVNGVLTTSTPIGRRASSTFHARGGPLIGTSMKEVVGAGVIPLPRLTGVQGGLPVADGAVVPPPKTVIWATGYRPDLGWIDGLERDRYGLPVTDRGVVESAPGLYFVGMPFQYGLTSGLIGGVGRDADYVAGRIAEQRRRALAIGE</sequence>
<dbReference type="EMBL" id="AP027729">
    <property type="protein sequence ID" value="BDZ43724.1"/>
    <property type="molecule type" value="Genomic_DNA"/>
</dbReference>
<name>A0ABN6XFU4_9CELL</name>
<dbReference type="InterPro" id="IPR036188">
    <property type="entry name" value="FAD/NAD-bd_sf"/>
</dbReference>
<evidence type="ECO:0008006" key="4">
    <source>
        <dbReference type="Google" id="ProtNLM"/>
    </source>
</evidence>
<keyword evidence="3" id="KW-1185">Reference proteome</keyword>
<dbReference type="InterPro" id="IPR050982">
    <property type="entry name" value="Auxin_biosynth/cation_transpt"/>
</dbReference>
<evidence type="ECO:0000313" key="2">
    <source>
        <dbReference type="EMBL" id="BDZ43724.1"/>
    </source>
</evidence>
<dbReference type="PANTHER" id="PTHR43539">
    <property type="entry name" value="FLAVIN-BINDING MONOOXYGENASE-LIKE PROTEIN (AFU_ORTHOLOGUE AFUA_4G09220)"/>
    <property type="match status" value="1"/>
</dbReference>